<accession>A0ABS6EDR5</accession>
<sequence length="488" mass="54762">MFRKFSRCNKEIEKIVVSYEKNDINAMEDIVKNNDNRIIKFIGDITGTCRRVSTNFNKLIKGLLKTTTEASSFKVELTHSVENLERYSVKLKDSSENLLAAIEQTNASMNQINDSMTENSSEITNLVNQTDIITKELDNNNLVLEEILQVNSTLNENSKTMESNLDNLMNIVTSMKGIVTGIDSIAAQTNLLALNASIEAARAGESGRGFVIVAEEVRKLAEDTKDQLKFMQDLMKDIEDASEVSVESVKHTIDYIEKMDNKVNTVASSFQKNKGSIDSMVSSMHVLSASSEEINASTEEITATMDSIIDDTTTLTEVSDSIKNESLNIDNLTSSLDHIEEEINKLAILGGTITKEKIFKLPNKEFIIAIEAAVETHKKWIEKLKNMVDVMEVQPLQTNGHKCGFGHFYYAVTPSHSQIKKIWDDIGEVHLNFHKIGDKTISCIKNRDKILAEKSYYEAEELSKKILSMFNEVENISKILDDNGENIF</sequence>
<evidence type="ECO:0000313" key="6">
    <source>
        <dbReference type="Proteomes" id="UP000726170"/>
    </source>
</evidence>
<evidence type="ECO:0000256" key="1">
    <source>
        <dbReference type="ARBA" id="ARBA00023224"/>
    </source>
</evidence>
<comment type="caution">
    <text evidence="5">The sequence shown here is derived from an EMBL/GenBank/DDBJ whole genome shotgun (WGS) entry which is preliminary data.</text>
</comment>
<dbReference type="SMART" id="SM00283">
    <property type="entry name" value="MA"/>
    <property type="match status" value="1"/>
</dbReference>
<feature type="coiled-coil region" evidence="3">
    <location>
        <begin position="214"/>
        <end position="241"/>
    </location>
</feature>
<dbReference type="RefSeq" id="WP_216437247.1">
    <property type="nucleotide sequence ID" value="NZ_JAHLQF010000001.1"/>
</dbReference>
<evidence type="ECO:0000256" key="2">
    <source>
        <dbReference type="PROSITE-ProRule" id="PRU00284"/>
    </source>
</evidence>
<dbReference type="PANTHER" id="PTHR32089">
    <property type="entry name" value="METHYL-ACCEPTING CHEMOTAXIS PROTEIN MCPB"/>
    <property type="match status" value="1"/>
</dbReference>
<dbReference type="EMBL" id="JAHLQF010000001">
    <property type="protein sequence ID" value="MBU5482831.1"/>
    <property type="molecule type" value="Genomic_DNA"/>
</dbReference>
<keyword evidence="6" id="KW-1185">Reference proteome</keyword>
<name>A0ABS6EDR5_9CLOT</name>
<dbReference type="Pfam" id="PF13682">
    <property type="entry name" value="CZB"/>
    <property type="match status" value="1"/>
</dbReference>
<feature type="domain" description="Methyl-accepting transducer" evidence="4">
    <location>
        <begin position="73"/>
        <end position="309"/>
    </location>
</feature>
<proteinExistence type="predicted"/>
<dbReference type="PANTHER" id="PTHR32089:SF112">
    <property type="entry name" value="LYSOZYME-LIKE PROTEIN-RELATED"/>
    <property type="match status" value="1"/>
</dbReference>
<evidence type="ECO:0000259" key="4">
    <source>
        <dbReference type="PROSITE" id="PS50111"/>
    </source>
</evidence>
<reference evidence="5 6" key="1">
    <citation type="submission" date="2021-06" db="EMBL/GenBank/DDBJ databases">
        <authorList>
            <person name="Sun Q."/>
            <person name="Li D."/>
        </authorList>
    </citation>
    <scope>NUCLEOTIDE SEQUENCE [LARGE SCALE GENOMIC DNA]</scope>
    <source>
        <strain evidence="5 6">MSJ-11</strain>
    </source>
</reference>
<organism evidence="5 6">
    <name type="scientific">Clostridium mobile</name>
    <dbReference type="NCBI Taxonomy" id="2841512"/>
    <lineage>
        <taxon>Bacteria</taxon>
        <taxon>Bacillati</taxon>
        <taxon>Bacillota</taxon>
        <taxon>Clostridia</taxon>
        <taxon>Eubacteriales</taxon>
        <taxon>Clostridiaceae</taxon>
        <taxon>Clostridium</taxon>
    </lineage>
</organism>
<protein>
    <submittedName>
        <fullName evidence="5">CZB domain-containing protein</fullName>
    </submittedName>
</protein>
<gene>
    <name evidence="5" type="ORF">KQI86_00750</name>
</gene>
<feature type="coiled-coil region" evidence="3">
    <location>
        <begin position="322"/>
        <end position="349"/>
    </location>
</feature>
<evidence type="ECO:0000313" key="5">
    <source>
        <dbReference type="EMBL" id="MBU5482831.1"/>
    </source>
</evidence>
<evidence type="ECO:0000256" key="3">
    <source>
        <dbReference type="SAM" id="Coils"/>
    </source>
</evidence>
<dbReference type="InterPro" id="IPR004089">
    <property type="entry name" value="MCPsignal_dom"/>
</dbReference>
<dbReference type="Pfam" id="PF00015">
    <property type="entry name" value="MCPsignal"/>
    <property type="match status" value="1"/>
</dbReference>
<dbReference type="InterPro" id="IPR025991">
    <property type="entry name" value="Chemoreceptor_zinc-bind_dom"/>
</dbReference>
<keyword evidence="3" id="KW-0175">Coiled coil</keyword>
<dbReference type="PROSITE" id="PS50111">
    <property type="entry name" value="CHEMOTAXIS_TRANSDUC_2"/>
    <property type="match status" value="1"/>
</dbReference>
<dbReference type="Proteomes" id="UP000726170">
    <property type="component" value="Unassembled WGS sequence"/>
</dbReference>
<keyword evidence="1 2" id="KW-0807">Transducer</keyword>